<evidence type="ECO:0000256" key="1">
    <source>
        <dbReference type="SAM" id="Phobius"/>
    </source>
</evidence>
<protein>
    <submittedName>
        <fullName evidence="2">Uncharacterized protein</fullName>
    </submittedName>
</protein>
<dbReference type="AlphaFoldDB" id="A0A7H8Q8D3"/>
<gene>
    <name evidence="2" type="ORF">HF394_06350</name>
</gene>
<keyword evidence="1" id="KW-0812">Transmembrane</keyword>
<evidence type="ECO:0000313" key="2">
    <source>
        <dbReference type="EMBL" id="QKX50238.1"/>
    </source>
</evidence>
<sequence length="58" mass="6197">MAKKTFEPNFGTGIAIGMPFFILGIVQQNVAFFLIGIALSLSLGASFKSASSKEKENE</sequence>
<dbReference type="EMBL" id="CP051177">
    <property type="protein sequence ID" value="QKX50238.1"/>
    <property type="molecule type" value="Genomic_DNA"/>
</dbReference>
<organism evidence="2 3">
    <name type="scientific">Planococcus glaciei</name>
    <dbReference type="NCBI Taxonomy" id="459472"/>
    <lineage>
        <taxon>Bacteria</taxon>
        <taxon>Bacillati</taxon>
        <taxon>Bacillota</taxon>
        <taxon>Bacilli</taxon>
        <taxon>Bacillales</taxon>
        <taxon>Caryophanaceae</taxon>
        <taxon>Planococcus</taxon>
    </lineage>
</organism>
<dbReference type="Proteomes" id="UP000509222">
    <property type="component" value="Chromosome"/>
</dbReference>
<proteinExistence type="predicted"/>
<feature type="transmembrane region" description="Helical" evidence="1">
    <location>
        <begin position="20"/>
        <end position="45"/>
    </location>
</feature>
<name>A0A7H8Q8D3_9BACL</name>
<keyword evidence="1" id="KW-1133">Transmembrane helix</keyword>
<keyword evidence="1" id="KW-0472">Membrane</keyword>
<keyword evidence="3" id="KW-1185">Reference proteome</keyword>
<reference evidence="3" key="2">
    <citation type="submission" date="2020-06" db="EMBL/GenBank/DDBJ databases">
        <title>Isolation of Planomicrobium glaciei.</title>
        <authorList>
            <person name="Malisova L."/>
            <person name="Safrankova R."/>
            <person name="Jakubu V."/>
            <person name="Spanelova P."/>
        </authorList>
    </citation>
    <scope>NUCLEOTIDE SEQUENCE [LARGE SCALE GENOMIC DNA]</scope>
    <source>
        <strain evidence="3">NRL-ATB46093</strain>
    </source>
</reference>
<reference evidence="2 3" key="1">
    <citation type="submission" date="2020-04" db="EMBL/GenBank/DDBJ databases">
        <authorList>
            <person name="Pajer P."/>
            <person name="Broz P."/>
        </authorList>
    </citation>
    <scope>NUCLEOTIDE SEQUENCE [LARGE SCALE GENOMIC DNA]</scope>
    <source>
        <strain evidence="3">NRL-ATB46093</strain>
    </source>
</reference>
<dbReference type="RefSeq" id="WP_157833110.1">
    <property type="nucleotide sequence ID" value="NZ_CP051177.1"/>
</dbReference>
<evidence type="ECO:0000313" key="3">
    <source>
        <dbReference type="Proteomes" id="UP000509222"/>
    </source>
</evidence>
<accession>A0A7H8Q8D3</accession>